<dbReference type="InterPro" id="IPR003200">
    <property type="entry name" value="Nict_dMeBzImd_PRibTrfase"/>
</dbReference>
<feature type="transmembrane region" description="Helical" evidence="1">
    <location>
        <begin position="694"/>
        <end position="722"/>
    </location>
</feature>
<dbReference type="SUPFAM" id="SSF52540">
    <property type="entry name" value="P-loop containing nucleoside triphosphate hydrolases"/>
    <property type="match status" value="2"/>
</dbReference>
<reference evidence="3" key="1">
    <citation type="submission" date="2023-08" db="EMBL/GenBank/DDBJ databases">
        <authorList>
            <person name="Chen Y."/>
            <person name="Shah S."/>
            <person name="Dougan E. K."/>
            <person name="Thang M."/>
            <person name="Chan C."/>
        </authorList>
    </citation>
    <scope>NUCLEOTIDE SEQUENCE</scope>
</reference>
<keyword evidence="4" id="KW-1185">Reference proteome</keyword>
<dbReference type="GO" id="GO:0005524">
    <property type="term" value="F:ATP binding"/>
    <property type="evidence" value="ECO:0007669"/>
    <property type="project" value="InterPro"/>
</dbReference>
<dbReference type="Pfam" id="PF00005">
    <property type="entry name" value="ABC_tran"/>
    <property type="match status" value="1"/>
</dbReference>
<dbReference type="AlphaFoldDB" id="A0AA36HP41"/>
<dbReference type="PANTHER" id="PTHR43463">
    <property type="entry name" value="NICOTINATE-NUCLEOTIDE--DIMETHYLBENZIMIDAZOLE PHOSPHORIBOSYLTRANSFERASE"/>
    <property type="match status" value="1"/>
</dbReference>
<dbReference type="InterPro" id="IPR003805">
    <property type="entry name" value="CobS"/>
</dbReference>
<dbReference type="CDD" id="cd00544">
    <property type="entry name" value="CobU"/>
    <property type="match status" value="1"/>
</dbReference>
<dbReference type="Gene3D" id="3.40.190.10">
    <property type="entry name" value="Periplasmic binding protein-like II"/>
    <property type="match status" value="2"/>
</dbReference>
<dbReference type="GO" id="GO:0043752">
    <property type="term" value="F:adenosylcobinamide kinase activity"/>
    <property type="evidence" value="ECO:0007669"/>
    <property type="project" value="InterPro"/>
</dbReference>
<dbReference type="Gene3D" id="3.40.50.300">
    <property type="entry name" value="P-loop containing nucleotide triphosphate hydrolases"/>
    <property type="match status" value="2"/>
</dbReference>
<dbReference type="Pfam" id="PF02654">
    <property type="entry name" value="CobS"/>
    <property type="match status" value="1"/>
</dbReference>
<dbReference type="GO" id="GO:0051073">
    <property type="term" value="F:adenosylcobinamide-GDP ribazoletransferase activity"/>
    <property type="evidence" value="ECO:0007669"/>
    <property type="project" value="InterPro"/>
</dbReference>
<comment type="caution">
    <text evidence="3">The sequence shown here is derived from an EMBL/GenBank/DDBJ whole genome shotgun (WGS) entry which is preliminary data.</text>
</comment>
<dbReference type="InterPro" id="IPR027417">
    <property type="entry name" value="P-loop_NTPase"/>
</dbReference>
<feature type="transmembrane region" description="Helical" evidence="1">
    <location>
        <begin position="821"/>
        <end position="841"/>
    </location>
</feature>
<dbReference type="GO" id="GO:0008818">
    <property type="term" value="F:cobalamin 5'-phosphate synthase activity"/>
    <property type="evidence" value="ECO:0007669"/>
    <property type="project" value="InterPro"/>
</dbReference>
<dbReference type="GO" id="GO:0016887">
    <property type="term" value="F:ATP hydrolysis activity"/>
    <property type="evidence" value="ECO:0007669"/>
    <property type="project" value="InterPro"/>
</dbReference>
<feature type="transmembrane region" description="Helical" evidence="1">
    <location>
        <begin position="734"/>
        <end position="758"/>
    </location>
</feature>
<dbReference type="Proteomes" id="UP001178507">
    <property type="component" value="Unassembled WGS sequence"/>
</dbReference>
<dbReference type="Pfam" id="PF02283">
    <property type="entry name" value="CobU"/>
    <property type="match status" value="1"/>
</dbReference>
<dbReference type="EMBL" id="CAUJNA010000154">
    <property type="protein sequence ID" value="CAJ1372739.1"/>
    <property type="molecule type" value="Genomic_DNA"/>
</dbReference>
<evidence type="ECO:0000256" key="1">
    <source>
        <dbReference type="SAM" id="Phobius"/>
    </source>
</evidence>
<accession>A0AA36HP41</accession>
<organism evidence="3 4">
    <name type="scientific">Effrenium voratum</name>
    <dbReference type="NCBI Taxonomy" id="2562239"/>
    <lineage>
        <taxon>Eukaryota</taxon>
        <taxon>Sar</taxon>
        <taxon>Alveolata</taxon>
        <taxon>Dinophyceae</taxon>
        <taxon>Suessiales</taxon>
        <taxon>Symbiodiniaceae</taxon>
        <taxon>Effrenium</taxon>
    </lineage>
</organism>
<dbReference type="Pfam" id="PF13343">
    <property type="entry name" value="SBP_bac_6"/>
    <property type="match status" value="1"/>
</dbReference>
<dbReference type="SUPFAM" id="SSF53850">
    <property type="entry name" value="Periplasmic binding protein-like II"/>
    <property type="match status" value="1"/>
</dbReference>
<evidence type="ECO:0000259" key="2">
    <source>
        <dbReference type="Pfam" id="PF00005"/>
    </source>
</evidence>
<name>A0AA36HP41_9DINO</name>
<evidence type="ECO:0000313" key="3">
    <source>
        <dbReference type="EMBL" id="CAJ1372739.1"/>
    </source>
</evidence>
<keyword evidence="1" id="KW-0472">Membrane</keyword>
<dbReference type="InterPro" id="IPR003439">
    <property type="entry name" value="ABC_transporter-like_ATP-bd"/>
</dbReference>
<proteinExistence type="inferred from homology"/>
<dbReference type="Gene3D" id="3.40.50.10210">
    <property type="match status" value="1"/>
</dbReference>
<protein>
    <recommendedName>
        <fullName evidence="2">ABC transporter domain-containing protein</fullName>
    </recommendedName>
</protein>
<dbReference type="HAMAP" id="MF_00719">
    <property type="entry name" value="CobS"/>
    <property type="match status" value="1"/>
</dbReference>
<dbReference type="PANTHER" id="PTHR43463:SF1">
    <property type="entry name" value="NICOTINATE-NUCLEOTIDE--DIMETHYLBENZIMIDAZOLE PHOSPHORIBOSYLTRANSFERASE"/>
    <property type="match status" value="1"/>
</dbReference>
<feature type="transmembrane region" description="Helical" evidence="1">
    <location>
        <begin position="869"/>
        <end position="895"/>
    </location>
</feature>
<dbReference type="NCBIfam" id="NF004469">
    <property type="entry name" value="PRK05800.1"/>
    <property type="match status" value="1"/>
</dbReference>
<evidence type="ECO:0000313" key="4">
    <source>
        <dbReference type="Proteomes" id="UP001178507"/>
    </source>
</evidence>
<gene>
    <name evidence="3" type="ORF">EVOR1521_LOCUS2748</name>
</gene>
<sequence>MSGSNPDRGEIVARTLADVGLEGLGERYPHTLSGGQQQRVALARALAPAPSVILLDEPFASIDVTRRRQLREHARLALKQSGAITIMVTHDPDEALDMADKIAVMDDGRILQCGEPFELYNASEELNIYSARHYDTDLMLYERFTEETGIKLNLIEGKSEELLARLTQEGEFSPGDVLLTVDAGRLWRAEEAGLFAPIASTLVEERVPAHLRHPDGLWFGISKRARVVIYNKDAGAPQGLTNYADLADPSLAGQVCVRSSSNIYNISLLASIVAHDGAEAAEAWTEGVVANFARAPQGNDTAQIRAVAAGECRVGIANTYYVARLMRSEDEADLAVADKIGVIFPEQETRGTHVNISGAGLLAYAPNKDNAVRFLEFLTSDWAQKVLADGNNEYPAVASVDAEGPVTALGTFKEDEINASARAQARQARLTKPAGSLGQLEDIAIQLASLSNRERPSVSTPHILIFAGDHGITAEGVSAYPSEVTAQMLANFVTGGAAISVLAREQGAALQVVDVGTLAHNVPHGVHADKIAHGTENFRRGDAMSEDELFHALGAGRNAGARAIGEGADLLLLGEMGIGNTSAASAVAAALTDGNVAALAGAGTGLDADGISHKTRVIAESLAFHKLDAGNANAQRSPLHKRVCPSWLMGSFAQPPCSQLSVQTRLFVLGFFSPTDLRKAVMHGCLMRLMPIRFLIWVFVLEKAAAPLSHFLFFGLPALFIMRWRRLTVPAYPLVLWSGSLIDPWVGAVLTLGAWAFVTGALHLDGLSDLADALGAAHADETRFHEVLKDPHIGTFGVVSLIVQLAVKLVLLILIAEQELFWVLIPLCAWARLGPLFWAQYLPVLRPQSTEAQGMGERFSWEINSVTPWAWAALLLASAWGAPAFLAAPFILLVWGAYLQVRLKGQTGPFAALILGGARSGKSRYGEGLVTDASGDLVYVATAEARDDEMAERITHHQSRRGTDWRLIEEPLDLSGVLRNQVSDKDIVLIDCLTLWLGNLMEAKEDIASATSNLLAAIKACPARLVFISNEVGQGIVPDNALARQFRDEAGWLHQSLAAEIEAVLLVMAGLPLILKAPQQD</sequence>
<dbReference type="Pfam" id="PF02277">
    <property type="entry name" value="DBI_PRT"/>
    <property type="match status" value="1"/>
</dbReference>
<feature type="domain" description="ABC transporter" evidence="2">
    <location>
        <begin position="12"/>
        <end position="60"/>
    </location>
</feature>
<dbReference type="CDD" id="cd02439">
    <property type="entry name" value="DMB-PRT_CobT"/>
    <property type="match status" value="1"/>
</dbReference>
<dbReference type="SUPFAM" id="SSF52733">
    <property type="entry name" value="Nicotinate mononucleotide:5,6-dimethylbenzimidazole phosphoribosyltransferase (CobT)"/>
    <property type="match status" value="1"/>
</dbReference>
<dbReference type="InterPro" id="IPR003203">
    <property type="entry name" value="CobU/CobP"/>
</dbReference>
<keyword evidence="1" id="KW-1133">Transmembrane helix</keyword>
<dbReference type="InterPro" id="IPR036087">
    <property type="entry name" value="Nict_dMeBzImd_PRibTrfase_sf"/>
</dbReference>
<keyword evidence="1" id="KW-0812">Transmembrane</keyword>
<dbReference type="CDD" id="cd13542">
    <property type="entry name" value="PBP2_FutA1_ilke"/>
    <property type="match status" value="1"/>
</dbReference>
<feature type="transmembrane region" description="Helical" evidence="1">
    <location>
        <begin position="793"/>
        <end position="814"/>
    </location>
</feature>
<dbReference type="GO" id="GO:0008939">
    <property type="term" value="F:nicotinate-nucleotide-dimethylbenzimidazole phosphoribosyltransferase activity"/>
    <property type="evidence" value="ECO:0007669"/>
    <property type="project" value="InterPro"/>
</dbReference>